<proteinExistence type="inferred from homology"/>
<dbReference type="GO" id="GO:0003697">
    <property type="term" value="F:single-stranded DNA binding"/>
    <property type="evidence" value="ECO:0007669"/>
    <property type="project" value="UniProtKB-UniRule"/>
</dbReference>
<dbReference type="GO" id="GO:0009295">
    <property type="term" value="C:nucleoid"/>
    <property type="evidence" value="ECO:0007669"/>
    <property type="project" value="TreeGrafter"/>
</dbReference>
<comment type="function">
    <text evidence="2">Plays an important role in DNA replication, recombination and repair. Binds to ssDNA and to an array of partner proteins to recruit them to their sites of action during DNA metabolism.</text>
</comment>
<dbReference type="PROSITE" id="PS50935">
    <property type="entry name" value="SSB"/>
    <property type="match status" value="1"/>
</dbReference>
<keyword evidence="1 2" id="KW-0238">DNA-binding</keyword>
<feature type="short sequence motif" description="Important for interaction with partner proteins" evidence="2">
    <location>
        <begin position="129"/>
        <end position="134"/>
    </location>
</feature>
<comment type="caution">
    <text evidence="2">Lacks conserved residue(s) required for the propagation of feature annotation.</text>
</comment>
<dbReference type="GO" id="GO:0006281">
    <property type="term" value="P:DNA repair"/>
    <property type="evidence" value="ECO:0007669"/>
    <property type="project" value="UniProtKB-UniRule"/>
</dbReference>
<dbReference type="PANTHER" id="PTHR10302:SF27">
    <property type="entry name" value="SINGLE-STRANDED DNA-BINDING PROTEIN"/>
    <property type="match status" value="1"/>
</dbReference>
<dbReference type="NCBIfam" id="TIGR00621">
    <property type="entry name" value="ssb"/>
    <property type="match status" value="1"/>
</dbReference>
<dbReference type="PANTHER" id="PTHR10302">
    <property type="entry name" value="SINGLE-STRANDED DNA-BINDING PROTEIN"/>
    <property type="match status" value="1"/>
</dbReference>
<evidence type="ECO:0000256" key="1">
    <source>
        <dbReference type="ARBA" id="ARBA00023125"/>
    </source>
</evidence>
<organism evidence="5 6">
    <name type="scientific">Bacillus subtilis</name>
    <dbReference type="NCBI Taxonomy" id="1423"/>
    <lineage>
        <taxon>Bacteria</taxon>
        <taxon>Bacillati</taxon>
        <taxon>Bacillota</taxon>
        <taxon>Bacilli</taxon>
        <taxon>Bacillales</taxon>
        <taxon>Bacillaceae</taxon>
        <taxon>Bacillus</taxon>
    </lineage>
</organism>
<keyword evidence="2" id="KW-0235">DNA replication</keyword>
<dbReference type="InterPro" id="IPR000424">
    <property type="entry name" value="Primosome_PriB/ssb"/>
</dbReference>
<dbReference type="Proteomes" id="UP000032247">
    <property type="component" value="Unassembled WGS sequence"/>
</dbReference>
<dbReference type="GO" id="GO:0006260">
    <property type="term" value="P:DNA replication"/>
    <property type="evidence" value="ECO:0007669"/>
    <property type="project" value="UniProtKB-UniRule"/>
</dbReference>
<feature type="region of interest" description="Disordered" evidence="4">
    <location>
        <begin position="104"/>
        <end position="134"/>
    </location>
</feature>
<dbReference type="CDD" id="cd04496">
    <property type="entry name" value="SSB_OBF"/>
    <property type="match status" value="1"/>
</dbReference>
<dbReference type="GO" id="GO:0006310">
    <property type="term" value="P:DNA recombination"/>
    <property type="evidence" value="ECO:0007669"/>
    <property type="project" value="UniProtKB-UniRule"/>
</dbReference>
<dbReference type="Gene3D" id="2.40.50.140">
    <property type="entry name" value="Nucleic acid-binding proteins"/>
    <property type="match status" value="1"/>
</dbReference>
<evidence type="ECO:0000313" key="6">
    <source>
        <dbReference type="Proteomes" id="UP000032247"/>
    </source>
</evidence>
<dbReference type="AlphaFoldDB" id="A0A0D1KN45"/>
<keyword evidence="2" id="KW-0234">DNA repair</keyword>
<dbReference type="HAMAP" id="MF_00984">
    <property type="entry name" value="SSB"/>
    <property type="match status" value="1"/>
</dbReference>
<sequence length="134" mass="15177">MNDVALVGRLTRDPELRFTATGQAVANFTIAVNRTFTNQQGEREVDFINCVAWRKQAENLANYQRKGALIGVNGRLQTSSYEKDGMRFHKTEVSAELIHFLEPKNKYSGSKQPNEREMQEPTGSVPDVEDDLPF</sequence>
<evidence type="ECO:0000256" key="3">
    <source>
        <dbReference type="PIRNR" id="PIRNR002070"/>
    </source>
</evidence>
<dbReference type="InterPro" id="IPR012340">
    <property type="entry name" value="NA-bd_OB-fold"/>
</dbReference>
<protein>
    <recommendedName>
        <fullName evidence="2 3">Single-stranded DNA-binding protein</fullName>
        <shortName evidence="2">SSB</shortName>
    </recommendedName>
</protein>
<dbReference type="PIRSF" id="PIRSF002070">
    <property type="entry name" value="SSB"/>
    <property type="match status" value="1"/>
</dbReference>
<accession>A0A0D1KN45</accession>
<evidence type="ECO:0000256" key="2">
    <source>
        <dbReference type="HAMAP-Rule" id="MF_00984"/>
    </source>
</evidence>
<dbReference type="SUPFAM" id="SSF50249">
    <property type="entry name" value="Nucleic acid-binding proteins"/>
    <property type="match status" value="1"/>
</dbReference>
<comment type="subunit">
    <text evidence="2">Homotetramer.</text>
</comment>
<evidence type="ECO:0000313" key="5">
    <source>
        <dbReference type="EMBL" id="KIU04571.1"/>
    </source>
</evidence>
<dbReference type="Pfam" id="PF00436">
    <property type="entry name" value="SSB"/>
    <property type="match status" value="1"/>
</dbReference>
<keyword evidence="2" id="KW-0227">DNA damage</keyword>
<comment type="caution">
    <text evidence="5">The sequence shown here is derived from an EMBL/GenBank/DDBJ whole genome shotgun (WGS) entry which is preliminary data.</text>
</comment>
<reference evidence="5 6" key="1">
    <citation type="submission" date="2014-12" db="EMBL/GenBank/DDBJ databases">
        <title>Comparative genome analysis of Bacillus coagulans HM-08, Clostridium butyricum HM-68, Bacillus subtilis HM-66 and Bacillus licheniformis BL-09.</title>
        <authorList>
            <person name="Zhang H."/>
        </authorList>
    </citation>
    <scope>NUCLEOTIDE SEQUENCE [LARGE SCALE GENOMIC DNA]</scope>
    <source>
        <strain evidence="5 6">HM-66</strain>
    </source>
</reference>
<evidence type="ECO:0000256" key="4">
    <source>
        <dbReference type="SAM" id="MobiDB-lite"/>
    </source>
</evidence>
<dbReference type="EMBL" id="JXBC01000014">
    <property type="protein sequence ID" value="KIU04571.1"/>
    <property type="molecule type" value="Genomic_DNA"/>
</dbReference>
<dbReference type="PATRIC" id="fig|1423.173.peg.5038"/>
<gene>
    <name evidence="5" type="ORF">SC09_contig8orf00245</name>
</gene>
<keyword evidence="2" id="KW-0233">DNA recombination</keyword>
<dbReference type="InterPro" id="IPR011344">
    <property type="entry name" value="ssDNA-bd"/>
</dbReference>
<name>A0A0D1KN45_BACIU</name>